<dbReference type="InterPro" id="IPR036034">
    <property type="entry name" value="PDZ_sf"/>
</dbReference>
<keyword evidence="3 5" id="KW-0378">Hydrolase</keyword>
<gene>
    <name evidence="7" type="ORF">FJ651_05140</name>
</gene>
<dbReference type="SUPFAM" id="SSF52096">
    <property type="entry name" value="ClpP/crotonase"/>
    <property type="match status" value="1"/>
</dbReference>
<evidence type="ECO:0000256" key="2">
    <source>
        <dbReference type="ARBA" id="ARBA00022670"/>
    </source>
</evidence>
<evidence type="ECO:0000256" key="5">
    <source>
        <dbReference type="RuleBase" id="RU004404"/>
    </source>
</evidence>
<dbReference type="EMBL" id="VHIQ01000002">
    <property type="protein sequence ID" value="TPV34916.1"/>
    <property type="molecule type" value="Genomic_DNA"/>
</dbReference>
<dbReference type="OrthoDB" id="9812068at2"/>
<keyword evidence="4 5" id="KW-0720">Serine protease</keyword>
<keyword evidence="8" id="KW-1185">Reference proteome</keyword>
<comment type="caution">
    <text evidence="7">The sequence shown here is derived from an EMBL/GenBank/DDBJ whole genome shotgun (WGS) entry which is preliminary data.</text>
</comment>
<evidence type="ECO:0000256" key="3">
    <source>
        <dbReference type="ARBA" id="ARBA00022801"/>
    </source>
</evidence>
<dbReference type="RefSeq" id="WP_140989360.1">
    <property type="nucleotide sequence ID" value="NZ_VHIQ01000002.1"/>
</dbReference>
<organism evidence="7 8">
    <name type="scientific">Paucihalobacter ruber</name>
    <dbReference type="NCBI Taxonomy" id="2567861"/>
    <lineage>
        <taxon>Bacteria</taxon>
        <taxon>Pseudomonadati</taxon>
        <taxon>Bacteroidota</taxon>
        <taxon>Flavobacteriia</taxon>
        <taxon>Flavobacteriales</taxon>
        <taxon>Flavobacteriaceae</taxon>
        <taxon>Paucihalobacter</taxon>
    </lineage>
</organism>
<dbReference type="Gene3D" id="3.30.750.44">
    <property type="match status" value="1"/>
</dbReference>
<comment type="similarity">
    <text evidence="1 5">Belongs to the peptidase S41A family.</text>
</comment>
<protein>
    <submittedName>
        <fullName evidence="7">S41 family peptidase</fullName>
    </submittedName>
</protein>
<evidence type="ECO:0000313" key="7">
    <source>
        <dbReference type="EMBL" id="TPV34916.1"/>
    </source>
</evidence>
<feature type="domain" description="PDZ" evidence="6">
    <location>
        <begin position="86"/>
        <end position="166"/>
    </location>
</feature>
<keyword evidence="2 5" id="KW-0645">Protease</keyword>
<dbReference type="Gene3D" id="3.90.226.10">
    <property type="entry name" value="2-enoyl-CoA Hydratase, Chain A, domain 1"/>
    <property type="match status" value="1"/>
</dbReference>
<dbReference type="InterPro" id="IPR005151">
    <property type="entry name" value="Tail-specific_protease"/>
</dbReference>
<dbReference type="PANTHER" id="PTHR32060:SF30">
    <property type="entry name" value="CARBOXY-TERMINAL PROCESSING PROTEASE CTPA"/>
    <property type="match status" value="1"/>
</dbReference>
<dbReference type="InterPro" id="IPR004447">
    <property type="entry name" value="Peptidase_S41A"/>
</dbReference>
<accession>A0A506PM29</accession>
<dbReference type="GO" id="GO:0004175">
    <property type="term" value="F:endopeptidase activity"/>
    <property type="evidence" value="ECO:0007669"/>
    <property type="project" value="TreeGrafter"/>
</dbReference>
<evidence type="ECO:0000256" key="4">
    <source>
        <dbReference type="ARBA" id="ARBA00022825"/>
    </source>
</evidence>
<dbReference type="NCBIfam" id="TIGR00225">
    <property type="entry name" value="prc"/>
    <property type="match status" value="1"/>
</dbReference>
<dbReference type="GO" id="GO:0006508">
    <property type="term" value="P:proteolysis"/>
    <property type="evidence" value="ECO:0007669"/>
    <property type="project" value="UniProtKB-KW"/>
</dbReference>
<evidence type="ECO:0000256" key="1">
    <source>
        <dbReference type="ARBA" id="ARBA00009179"/>
    </source>
</evidence>
<dbReference type="GO" id="GO:0007165">
    <property type="term" value="P:signal transduction"/>
    <property type="evidence" value="ECO:0007669"/>
    <property type="project" value="TreeGrafter"/>
</dbReference>
<dbReference type="PANTHER" id="PTHR32060">
    <property type="entry name" value="TAIL-SPECIFIC PROTEASE"/>
    <property type="match status" value="1"/>
</dbReference>
<name>A0A506PM29_9FLAO</name>
<dbReference type="Pfam" id="PF13180">
    <property type="entry name" value="PDZ_2"/>
    <property type="match status" value="1"/>
</dbReference>
<evidence type="ECO:0000259" key="6">
    <source>
        <dbReference type="PROSITE" id="PS50106"/>
    </source>
</evidence>
<evidence type="ECO:0000313" key="8">
    <source>
        <dbReference type="Proteomes" id="UP000317332"/>
    </source>
</evidence>
<dbReference type="GO" id="GO:0030288">
    <property type="term" value="C:outer membrane-bounded periplasmic space"/>
    <property type="evidence" value="ECO:0007669"/>
    <property type="project" value="TreeGrafter"/>
</dbReference>
<dbReference type="InterPro" id="IPR001478">
    <property type="entry name" value="PDZ"/>
</dbReference>
<dbReference type="AlphaFoldDB" id="A0A506PM29"/>
<sequence>MKKYILKTKFLMPVLLVVVFFTGTAFRNNLFEVAKQIEIFTTLYKEINMNYVDETNPAELMDTAIKNMLNELDPYTQFYNEQDVQTARLNQTNDFTGIGATVKTKKDRLIIVEPFRDMPADKAGLKAGDEIIKVDNITVADFNDDAGNLLEGAAGSTVNLTYLRQGKTENVTITRSGSADKAVTHYSLIDGNVGYIVLRKFNEKASAETINALRDLKNQGADKLILDLRGNPGGLLREAVNIVNIFVPQNTLVVTTKSKIKKYNQTYFTQREAFDTEIPVVVIIDDRSASASEIVSGALQDLDRGVIVGSRSFGKGLVQRPKPLNYGTQMKITISRYYTPSGRCIQALDYWNKDEQGKATRLSESQFTAYNTKNGRTVYDGGGVDPDEKLKESALTPISKTILENDFIFNYATQYYYKNKVTVLNDFKLSDADFNDFKQYLASNNFEFETQTEEAFLKALKKAKEEEMDAVVLNSYNQLKKDIEAYKNIAIEANKSQLMSLLTDEIITRYFYKEGLYKYYTVKNPEVAKAKAIVSNSSVYSKYLIP</sequence>
<dbReference type="Gene3D" id="2.30.42.10">
    <property type="match status" value="1"/>
</dbReference>
<dbReference type="Proteomes" id="UP000317332">
    <property type="component" value="Unassembled WGS sequence"/>
</dbReference>
<dbReference type="PROSITE" id="PS50106">
    <property type="entry name" value="PDZ"/>
    <property type="match status" value="1"/>
</dbReference>
<dbReference type="InterPro" id="IPR029045">
    <property type="entry name" value="ClpP/crotonase-like_dom_sf"/>
</dbReference>
<dbReference type="SMART" id="SM00228">
    <property type="entry name" value="PDZ"/>
    <property type="match status" value="1"/>
</dbReference>
<dbReference type="CDD" id="cd06782">
    <property type="entry name" value="cpPDZ_CPP-like"/>
    <property type="match status" value="1"/>
</dbReference>
<dbReference type="GO" id="GO:0008236">
    <property type="term" value="F:serine-type peptidase activity"/>
    <property type="evidence" value="ECO:0007669"/>
    <property type="project" value="UniProtKB-KW"/>
</dbReference>
<reference evidence="7 8" key="1">
    <citation type="submission" date="2019-06" db="EMBL/GenBank/DDBJ databases">
        <title>Flavobacteriaceae Paucihalobacterium erythroidium CWB-1, complete genome.</title>
        <authorList>
            <person name="Wu S."/>
        </authorList>
    </citation>
    <scope>NUCLEOTIDE SEQUENCE [LARGE SCALE GENOMIC DNA]</scope>
    <source>
        <strain evidence="7 8">CWB-1</strain>
    </source>
</reference>
<dbReference type="SUPFAM" id="SSF50156">
    <property type="entry name" value="PDZ domain-like"/>
    <property type="match status" value="1"/>
</dbReference>
<dbReference type="CDD" id="cd07560">
    <property type="entry name" value="Peptidase_S41_CPP"/>
    <property type="match status" value="1"/>
</dbReference>
<dbReference type="SMART" id="SM00245">
    <property type="entry name" value="TSPc"/>
    <property type="match status" value="1"/>
</dbReference>
<dbReference type="Pfam" id="PF03572">
    <property type="entry name" value="Peptidase_S41"/>
    <property type="match status" value="1"/>
</dbReference>
<proteinExistence type="inferred from homology"/>